<name>A0A450YCJ0_9GAMM</name>
<evidence type="ECO:0000313" key="1">
    <source>
        <dbReference type="EMBL" id="VFK39267.1"/>
    </source>
</evidence>
<gene>
    <name evidence="1" type="ORF">BECKTC1821E_GA0114239_100466</name>
</gene>
<dbReference type="Gene3D" id="1.10.30.50">
    <property type="match status" value="1"/>
</dbReference>
<dbReference type="EMBL" id="CAADFT010000004">
    <property type="protein sequence ID" value="VFK39267.1"/>
    <property type="molecule type" value="Genomic_DNA"/>
</dbReference>
<reference evidence="1" key="1">
    <citation type="submission" date="2019-02" db="EMBL/GenBank/DDBJ databases">
        <authorList>
            <person name="Gruber-Vodicka R. H."/>
            <person name="Seah K. B. B."/>
        </authorList>
    </citation>
    <scope>NUCLEOTIDE SEQUENCE</scope>
    <source>
        <strain evidence="1">BECK_BZ125</strain>
    </source>
</reference>
<accession>A0A450YCJ0</accession>
<dbReference type="AlphaFoldDB" id="A0A450YCJ0"/>
<organism evidence="1">
    <name type="scientific">Candidatus Kentrum sp. TC</name>
    <dbReference type="NCBI Taxonomy" id="2126339"/>
    <lineage>
        <taxon>Bacteria</taxon>
        <taxon>Pseudomonadati</taxon>
        <taxon>Pseudomonadota</taxon>
        <taxon>Gammaproteobacteria</taxon>
        <taxon>Candidatus Kentrum</taxon>
    </lineage>
</organism>
<sequence>MIPVTPQPEPEHFDALVRRPGRRYLATVRKNNAAPIFKGRNKYWTEALGDLHDAYEKVCAYTCFYLPPSGSVDHFLPKSRYPELAYEWDNFRLAQSKVNAHKGDSTEVIDPFRVEAGWFVLDFPSCLVKAGRGLPQSIVDRINRTIDILELNDDDSFVQLRCDIMTAYSNGEMALPFLERRYPFIAAEIVRQGIEGKAGPLFKGQTIARRRAMT</sequence>
<evidence type="ECO:0008006" key="2">
    <source>
        <dbReference type="Google" id="ProtNLM"/>
    </source>
</evidence>
<proteinExistence type="predicted"/>
<protein>
    <recommendedName>
        <fullName evidence="2">TIGR02646 family protein</fullName>
    </recommendedName>
</protein>